<protein>
    <submittedName>
        <fullName evidence="1">Uncharacterized protein</fullName>
    </submittedName>
</protein>
<sequence length="161" mass="18496">MEMWYFVVQGQTYYFASNIQPPSFDLYYITPPQIQNVIGEVLGFGGLDIVQCARKEVTKAKFTLRDIKFHGGDYSLGMYQPNMDMILNQPIKDQILIQEKRQKGSQYPFRTIQEMKRADKIEVGIACAGSAWSKNQILPPEFVDIIGKTYSFGISYDEVEK</sequence>
<proteinExistence type="predicted"/>
<evidence type="ECO:0000313" key="1">
    <source>
        <dbReference type="EMBL" id="CAH8389116.1"/>
    </source>
</evidence>
<reference evidence="1 2" key="1">
    <citation type="submission" date="2022-03" db="EMBL/GenBank/DDBJ databases">
        <authorList>
            <person name="Macdonald S."/>
            <person name="Ahmed S."/>
            <person name="Newling K."/>
        </authorList>
    </citation>
    <scope>NUCLEOTIDE SEQUENCE [LARGE SCALE GENOMIC DNA]</scope>
</reference>
<evidence type="ECO:0000313" key="2">
    <source>
        <dbReference type="Proteomes" id="UP001642260"/>
    </source>
</evidence>
<comment type="caution">
    <text evidence="1">The sequence shown here is derived from an EMBL/GenBank/DDBJ whole genome shotgun (WGS) entry which is preliminary data.</text>
</comment>
<name>A0ABC8LZJ6_ERUVS</name>
<dbReference type="Proteomes" id="UP001642260">
    <property type="component" value="Unassembled WGS sequence"/>
</dbReference>
<dbReference type="AlphaFoldDB" id="A0ABC8LZJ6"/>
<dbReference type="EMBL" id="CAKOAT010819598">
    <property type="protein sequence ID" value="CAH8389116.1"/>
    <property type="molecule type" value="Genomic_DNA"/>
</dbReference>
<gene>
    <name evidence="1" type="ORF">ERUC_LOCUS41599</name>
</gene>
<accession>A0ABC8LZJ6</accession>
<organism evidence="1 2">
    <name type="scientific">Eruca vesicaria subsp. sativa</name>
    <name type="common">Garden rocket</name>
    <name type="synonym">Eruca sativa</name>
    <dbReference type="NCBI Taxonomy" id="29727"/>
    <lineage>
        <taxon>Eukaryota</taxon>
        <taxon>Viridiplantae</taxon>
        <taxon>Streptophyta</taxon>
        <taxon>Embryophyta</taxon>
        <taxon>Tracheophyta</taxon>
        <taxon>Spermatophyta</taxon>
        <taxon>Magnoliopsida</taxon>
        <taxon>eudicotyledons</taxon>
        <taxon>Gunneridae</taxon>
        <taxon>Pentapetalae</taxon>
        <taxon>rosids</taxon>
        <taxon>malvids</taxon>
        <taxon>Brassicales</taxon>
        <taxon>Brassicaceae</taxon>
        <taxon>Brassiceae</taxon>
        <taxon>Eruca</taxon>
    </lineage>
</organism>
<keyword evidence="2" id="KW-1185">Reference proteome</keyword>